<gene>
    <name evidence="3" type="ORF">SAMN05444921_114199</name>
</gene>
<dbReference type="InterPro" id="IPR041635">
    <property type="entry name" value="Type_ISP_LLaBIII_C"/>
</dbReference>
<protein>
    <recommendedName>
        <fullName evidence="2">Type ISP restriction-modification enzyme LLaBIII C-terminal specificity domain-containing protein</fullName>
    </recommendedName>
</protein>
<proteinExistence type="predicted"/>
<dbReference type="AlphaFoldDB" id="A0A1G9WTH8"/>
<dbReference type="GeneID" id="40831614"/>
<evidence type="ECO:0000313" key="3">
    <source>
        <dbReference type="EMBL" id="SDM87894.1"/>
    </source>
</evidence>
<feature type="domain" description="Type ISP restriction-modification enzyme LLaBIII C-terminal specificity" evidence="2">
    <location>
        <begin position="17"/>
        <end position="340"/>
    </location>
</feature>
<organism evidence="3 4">
    <name type="scientific">Streptomyces wuyuanensis</name>
    <dbReference type="NCBI Taxonomy" id="1196353"/>
    <lineage>
        <taxon>Bacteria</taxon>
        <taxon>Bacillati</taxon>
        <taxon>Actinomycetota</taxon>
        <taxon>Actinomycetes</taxon>
        <taxon>Kitasatosporales</taxon>
        <taxon>Streptomycetaceae</taxon>
        <taxon>Streptomyces</taxon>
    </lineage>
</organism>
<keyword evidence="4" id="KW-1185">Reference proteome</keyword>
<dbReference type="OrthoDB" id="9776021at2"/>
<dbReference type="STRING" id="1196353.SAMN05444921_114199"/>
<evidence type="ECO:0000259" key="2">
    <source>
        <dbReference type="Pfam" id="PF18135"/>
    </source>
</evidence>
<evidence type="ECO:0000256" key="1">
    <source>
        <dbReference type="SAM" id="MobiDB-lite"/>
    </source>
</evidence>
<dbReference type="Proteomes" id="UP000199063">
    <property type="component" value="Unassembled WGS sequence"/>
</dbReference>
<sequence>MSGAGGGPGGTAVPLDAIMPWSTGPLRLGRGWVVAPDARTLRARWDALVAAAGEERAALFEETRTRDLGSTVAALPGQAAGTGRFAGERGPCPDPVRIVHGPFDEQWILPDHRLIDVARPELWRVADGRQLFAVEQARVAGEDGPAVLVSGILPDGRSPGKAGRVRPLYRRPGGREPNLAPGLRAALRERFPDTAEPGDVLAWVAAAGRSTARGCEVPFTADAGVWTRGVELGRRLIGIQLRGARGGERPRLPGGRRPYVRAAVPDRPVTMVYDTEEEALLLDGGRIAPVPAEAWDFRVGGVRVLEDWFARRTAEPAAGSLEALRPSAWPQEWTSELLELITVLALLGQLEGARGELGAEIDRTGWHDLRIPPAPRAARAPASVLDHREEGPGGQFALL</sequence>
<reference evidence="4" key="1">
    <citation type="submission" date="2016-10" db="EMBL/GenBank/DDBJ databases">
        <authorList>
            <person name="Varghese N."/>
            <person name="Submissions S."/>
        </authorList>
    </citation>
    <scope>NUCLEOTIDE SEQUENCE [LARGE SCALE GENOMIC DNA]</scope>
    <source>
        <strain evidence="4">CGMCC 4.7042</strain>
    </source>
</reference>
<dbReference type="RefSeq" id="WP_093657334.1">
    <property type="nucleotide sequence ID" value="NZ_FNHI01000014.1"/>
</dbReference>
<name>A0A1G9WTH8_9ACTN</name>
<feature type="region of interest" description="Disordered" evidence="1">
    <location>
        <begin position="380"/>
        <end position="399"/>
    </location>
</feature>
<dbReference type="EMBL" id="FNHI01000014">
    <property type="protein sequence ID" value="SDM87894.1"/>
    <property type="molecule type" value="Genomic_DNA"/>
</dbReference>
<dbReference type="Pfam" id="PF18135">
    <property type="entry name" value="Type_ISP_C"/>
    <property type="match status" value="1"/>
</dbReference>
<accession>A0A1G9WTH8</accession>
<evidence type="ECO:0000313" key="4">
    <source>
        <dbReference type="Proteomes" id="UP000199063"/>
    </source>
</evidence>